<evidence type="ECO:0000259" key="10">
    <source>
        <dbReference type="PROSITE" id="PS50113"/>
    </source>
</evidence>
<feature type="domain" description="PAS" evidence="9">
    <location>
        <begin position="267"/>
        <end position="340"/>
    </location>
</feature>
<dbReference type="SUPFAM" id="SSF55874">
    <property type="entry name" value="ATPase domain of HSP90 chaperone/DNA topoisomerase II/histidine kinase"/>
    <property type="match status" value="1"/>
</dbReference>
<evidence type="ECO:0000313" key="11">
    <source>
        <dbReference type="EMBL" id="PWR75435.1"/>
    </source>
</evidence>
<sequence length="1031" mass="117722">MNPVHVLLVDDEPLFLEAITESLAIRGNFIFDCVLSAQEALQKIGHMKYDVIVSDYSMPEMNGILLLKEIRKTSSIPFILFTGQGSEDTVIDAINSGVDYYLKKGDNAEILFTELTHMIRQAAYRRYSDERLLENEKKYRELFEKSPIGIIIFNPEGMLIDINPAALLLLRISSISKIKNRTLFSNHMFSQETLEKLKTGKTIRYSTTLDFQAQKSGIFQVDNREDTIFVDISLTPHTKRDGTISAYYIHIIDLSAQHLAEEALRKTGQKLSLALEGSRIGLWDWNIKKGEMTFNERTAEIIGYTLPELMPMTIEKWESLTHPEDLKTLTKIIHEHLSGKIPYYESEIRIRHKDNRWVWIQDRGKITEWDEKGRPARMTGTTIDISDRKKTEQQLIRKKNILGAISFAATKMMSSLSDETINEVLSRIGKAVGVSRVYIFNHEYSKDGIALISQKYEWVSEGIIPQINDPLFQNLDWKSAGYERWGSVLFNGGIIYGNIRDFPDKEQTMLSILDVKSIAMVPIFSNNKFSGFVGFDYCASEFEWSYLELETLEVAAGLFGASFERKKLDEEVRIRENNLSTFFNTIEDFIFVLSPEGIIQKVNETVIRRLLYTEEELIGQPVLMVHPEMRRAEAASIISDIIAGKRNYCPIPLITKDGNLIPVETRVVPGIWDNNPAIFGVSKDISALTLSEEKFSKAFHSSGSLMAISRLDTKAFVDVNKTFLDTLGFSPDEVIGKTPAELGIFDDVRMQATISKQIQQKGSSRNNQITIKTKDKRLVTGILSADIIHIQDTDALLMVMNDITEIIRLSDALLQANKKMHLLSSITRHDILNQVQILFLMQNNFERKISPDSPYKEDLDIFTRTTDTIYRQILFTRDYQEMGIKEPVWERVERAVENEKNNPIFSKLQIEVTTGDLEIFTDPMFSKVCYNLLENAIRHGGHVTKITISFKKTPENGIIIFEDNGIGIPDKEKEKIFEQGFGKNTGFGLFLTREILSITKMSIQETGTIGKGARFEIIVPHDNWRYNPRQT</sequence>
<dbReference type="Gene3D" id="3.30.450.40">
    <property type="match status" value="1"/>
</dbReference>
<dbReference type="InterPro" id="IPR000700">
    <property type="entry name" value="PAS-assoc_C"/>
</dbReference>
<dbReference type="InterPro" id="IPR005467">
    <property type="entry name" value="His_kinase_dom"/>
</dbReference>
<dbReference type="AlphaFoldDB" id="A0A2V2NA20"/>
<dbReference type="Pfam" id="PF00072">
    <property type="entry name" value="Response_reg"/>
    <property type="match status" value="1"/>
</dbReference>
<dbReference type="Gene3D" id="3.30.565.10">
    <property type="entry name" value="Histidine kinase-like ATPase, C-terminal domain"/>
    <property type="match status" value="1"/>
</dbReference>
<dbReference type="OrthoDB" id="8127at2157"/>
<dbReference type="Pfam" id="PF02518">
    <property type="entry name" value="HATPase_c"/>
    <property type="match status" value="1"/>
</dbReference>
<dbReference type="Proteomes" id="UP000245934">
    <property type="component" value="Unassembled WGS sequence"/>
</dbReference>
<evidence type="ECO:0000313" key="12">
    <source>
        <dbReference type="Proteomes" id="UP000245934"/>
    </source>
</evidence>
<dbReference type="EMBL" id="QGMZ01000010">
    <property type="protein sequence ID" value="PWR75435.1"/>
    <property type="molecule type" value="Genomic_DNA"/>
</dbReference>
<dbReference type="InterPro" id="IPR013767">
    <property type="entry name" value="PAS_fold"/>
</dbReference>
<dbReference type="PROSITE" id="PS50109">
    <property type="entry name" value="HIS_KIN"/>
    <property type="match status" value="1"/>
</dbReference>
<dbReference type="Pfam" id="PF00989">
    <property type="entry name" value="PAS"/>
    <property type="match status" value="1"/>
</dbReference>
<feature type="domain" description="PAS" evidence="9">
    <location>
        <begin position="575"/>
        <end position="645"/>
    </location>
</feature>
<dbReference type="EC" id="2.7.13.3" evidence="2"/>
<dbReference type="Gene3D" id="3.30.450.20">
    <property type="entry name" value="PAS domain"/>
    <property type="match status" value="4"/>
</dbReference>
<proteinExistence type="predicted"/>
<keyword evidence="5" id="KW-0418">Kinase</keyword>
<evidence type="ECO:0000256" key="1">
    <source>
        <dbReference type="ARBA" id="ARBA00000085"/>
    </source>
</evidence>
<dbReference type="Pfam" id="PF13188">
    <property type="entry name" value="PAS_8"/>
    <property type="match status" value="1"/>
</dbReference>
<accession>A0A2V2NA20</accession>
<dbReference type="SMART" id="SM00091">
    <property type="entry name" value="PAS"/>
    <property type="match status" value="4"/>
</dbReference>
<feature type="domain" description="Histidine kinase" evidence="7">
    <location>
        <begin position="925"/>
        <end position="1023"/>
    </location>
</feature>
<dbReference type="SMART" id="SM00086">
    <property type="entry name" value="PAC"/>
    <property type="match status" value="3"/>
</dbReference>
<dbReference type="InterPro" id="IPR052162">
    <property type="entry name" value="Sensor_kinase/Photoreceptor"/>
</dbReference>
<dbReference type="SUPFAM" id="SSF55781">
    <property type="entry name" value="GAF domain-like"/>
    <property type="match status" value="1"/>
</dbReference>
<dbReference type="InterPro" id="IPR036890">
    <property type="entry name" value="HATPase_C_sf"/>
</dbReference>
<feature type="domain" description="PAC" evidence="10">
    <location>
        <begin position="344"/>
        <end position="397"/>
    </location>
</feature>
<dbReference type="GeneID" id="97609643"/>
<dbReference type="SMART" id="SM00448">
    <property type="entry name" value="REC"/>
    <property type="match status" value="1"/>
</dbReference>
<dbReference type="InterPro" id="IPR000014">
    <property type="entry name" value="PAS"/>
</dbReference>
<dbReference type="SMART" id="SM00065">
    <property type="entry name" value="GAF"/>
    <property type="match status" value="1"/>
</dbReference>
<dbReference type="SUPFAM" id="SSF52172">
    <property type="entry name" value="CheY-like"/>
    <property type="match status" value="1"/>
</dbReference>
<evidence type="ECO:0000256" key="5">
    <source>
        <dbReference type="ARBA" id="ARBA00022777"/>
    </source>
</evidence>
<gene>
    <name evidence="11" type="ORF">DLD82_04675</name>
</gene>
<dbReference type="NCBIfam" id="TIGR00229">
    <property type="entry name" value="sensory_box"/>
    <property type="match status" value="4"/>
</dbReference>
<comment type="catalytic activity">
    <reaction evidence="1">
        <text>ATP + protein L-histidine = ADP + protein N-phospho-L-histidine.</text>
        <dbReference type="EC" id="2.7.13.3"/>
    </reaction>
</comment>
<evidence type="ECO:0000259" key="8">
    <source>
        <dbReference type="PROSITE" id="PS50110"/>
    </source>
</evidence>
<name>A0A2V2NA20_9EURY</name>
<feature type="domain" description="PAS" evidence="9">
    <location>
        <begin position="691"/>
        <end position="738"/>
    </location>
</feature>
<organism evidence="11 12">
    <name type="scientific">Methanospirillum stamsii</name>
    <dbReference type="NCBI Taxonomy" id="1277351"/>
    <lineage>
        <taxon>Archaea</taxon>
        <taxon>Methanobacteriati</taxon>
        <taxon>Methanobacteriota</taxon>
        <taxon>Stenosarchaea group</taxon>
        <taxon>Methanomicrobia</taxon>
        <taxon>Methanomicrobiales</taxon>
        <taxon>Methanospirillaceae</taxon>
        <taxon>Methanospirillum</taxon>
    </lineage>
</organism>
<evidence type="ECO:0000256" key="4">
    <source>
        <dbReference type="ARBA" id="ARBA00022679"/>
    </source>
</evidence>
<dbReference type="Pfam" id="PF13426">
    <property type="entry name" value="PAS_9"/>
    <property type="match status" value="1"/>
</dbReference>
<dbReference type="GO" id="GO:0006355">
    <property type="term" value="P:regulation of DNA-templated transcription"/>
    <property type="evidence" value="ECO:0007669"/>
    <property type="project" value="InterPro"/>
</dbReference>
<dbReference type="PROSITE" id="PS50112">
    <property type="entry name" value="PAS"/>
    <property type="match status" value="3"/>
</dbReference>
<dbReference type="InterPro" id="IPR013655">
    <property type="entry name" value="PAS_fold_3"/>
</dbReference>
<dbReference type="CDD" id="cd00156">
    <property type="entry name" value="REC"/>
    <property type="match status" value="1"/>
</dbReference>
<dbReference type="CDD" id="cd00130">
    <property type="entry name" value="PAS"/>
    <property type="match status" value="3"/>
</dbReference>
<evidence type="ECO:0000259" key="7">
    <source>
        <dbReference type="PROSITE" id="PS50109"/>
    </source>
</evidence>
<dbReference type="PANTHER" id="PTHR43304:SF1">
    <property type="entry name" value="PAC DOMAIN-CONTAINING PROTEIN"/>
    <property type="match status" value="1"/>
</dbReference>
<keyword evidence="4" id="KW-0808">Transferase</keyword>
<dbReference type="InterPro" id="IPR001789">
    <property type="entry name" value="Sig_transdc_resp-reg_receiver"/>
</dbReference>
<dbReference type="InterPro" id="IPR003018">
    <property type="entry name" value="GAF"/>
</dbReference>
<dbReference type="GO" id="GO:0000160">
    <property type="term" value="P:phosphorelay signal transduction system"/>
    <property type="evidence" value="ECO:0007669"/>
    <property type="project" value="InterPro"/>
</dbReference>
<dbReference type="PANTHER" id="PTHR43304">
    <property type="entry name" value="PHYTOCHROME-LIKE PROTEIN CPH1"/>
    <property type="match status" value="1"/>
</dbReference>
<dbReference type="InterPro" id="IPR035965">
    <property type="entry name" value="PAS-like_dom_sf"/>
</dbReference>
<evidence type="ECO:0000256" key="6">
    <source>
        <dbReference type="PROSITE-ProRule" id="PRU00169"/>
    </source>
</evidence>
<keyword evidence="12" id="KW-1185">Reference proteome</keyword>
<comment type="caution">
    <text evidence="11">The sequence shown here is derived from an EMBL/GenBank/DDBJ whole genome shotgun (WGS) entry which is preliminary data.</text>
</comment>
<keyword evidence="3 6" id="KW-0597">Phosphoprotein</keyword>
<dbReference type="PROSITE" id="PS50110">
    <property type="entry name" value="RESPONSE_REGULATORY"/>
    <property type="match status" value="1"/>
</dbReference>
<dbReference type="PROSITE" id="PS50113">
    <property type="entry name" value="PAC"/>
    <property type="match status" value="1"/>
</dbReference>
<dbReference type="Pfam" id="PF08447">
    <property type="entry name" value="PAS_3"/>
    <property type="match status" value="1"/>
</dbReference>
<dbReference type="CDD" id="cd00075">
    <property type="entry name" value="HATPase"/>
    <property type="match status" value="1"/>
</dbReference>
<dbReference type="GO" id="GO:0004673">
    <property type="term" value="F:protein histidine kinase activity"/>
    <property type="evidence" value="ECO:0007669"/>
    <property type="project" value="UniProtKB-EC"/>
</dbReference>
<reference evidence="11 12" key="1">
    <citation type="submission" date="2018-05" db="EMBL/GenBank/DDBJ databases">
        <title>Draft genome of Methanospirillum stamsii Pt1.</title>
        <authorList>
            <person name="Dueholm M.S."/>
            <person name="Nielsen P.H."/>
            <person name="Bakmann L.F."/>
            <person name="Otzen D.E."/>
        </authorList>
    </citation>
    <scope>NUCLEOTIDE SEQUENCE [LARGE SCALE GENOMIC DNA]</scope>
    <source>
        <strain evidence="11 12">Pt1</strain>
    </source>
</reference>
<dbReference type="SUPFAM" id="SSF55785">
    <property type="entry name" value="PYP-like sensor domain (PAS domain)"/>
    <property type="match status" value="4"/>
</dbReference>
<evidence type="ECO:0000259" key="9">
    <source>
        <dbReference type="PROSITE" id="PS50112"/>
    </source>
</evidence>
<dbReference type="RefSeq" id="WP_109939954.1">
    <property type="nucleotide sequence ID" value="NZ_CP176366.1"/>
</dbReference>
<feature type="domain" description="Response regulatory" evidence="8">
    <location>
        <begin position="5"/>
        <end position="119"/>
    </location>
</feature>
<feature type="modified residue" description="4-aspartylphosphate" evidence="6">
    <location>
        <position position="55"/>
    </location>
</feature>
<dbReference type="InterPro" id="IPR011006">
    <property type="entry name" value="CheY-like_superfamily"/>
</dbReference>
<evidence type="ECO:0000256" key="2">
    <source>
        <dbReference type="ARBA" id="ARBA00012438"/>
    </source>
</evidence>
<dbReference type="InterPro" id="IPR001610">
    <property type="entry name" value="PAC"/>
</dbReference>
<protein>
    <recommendedName>
        <fullName evidence="2">histidine kinase</fullName>
        <ecNumber evidence="2">2.7.13.3</ecNumber>
    </recommendedName>
</protein>
<dbReference type="InterPro" id="IPR003594">
    <property type="entry name" value="HATPase_dom"/>
</dbReference>
<dbReference type="Gene3D" id="3.40.50.2300">
    <property type="match status" value="1"/>
</dbReference>
<dbReference type="SMART" id="SM00387">
    <property type="entry name" value="HATPase_c"/>
    <property type="match status" value="1"/>
</dbReference>
<dbReference type="InterPro" id="IPR029016">
    <property type="entry name" value="GAF-like_dom_sf"/>
</dbReference>
<evidence type="ECO:0000256" key="3">
    <source>
        <dbReference type="ARBA" id="ARBA00022553"/>
    </source>
</evidence>